<feature type="compositionally biased region" description="Low complexity" evidence="1">
    <location>
        <begin position="146"/>
        <end position="160"/>
    </location>
</feature>
<name>A0A1G9KDD3_9PSED</name>
<organism evidence="2 3">
    <name type="scientific">Pseudomonas indica</name>
    <dbReference type="NCBI Taxonomy" id="137658"/>
    <lineage>
        <taxon>Bacteria</taxon>
        <taxon>Pseudomonadati</taxon>
        <taxon>Pseudomonadota</taxon>
        <taxon>Gammaproteobacteria</taxon>
        <taxon>Pseudomonadales</taxon>
        <taxon>Pseudomonadaceae</taxon>
        <taxon>Pseudomonas</taxon>
    </lineage>
</organism>
<sequence length="174" mass="18840">MPGMQELLQQMLSGQQPDPGAMSALFAEHEDPRIRLMAQFMSQDSGAPEPEDEATEVEAEIVRDTLPPPSDSLRLRRRIRHLTEELHAAQSIGDTLAAALGACYLCWGEDDDCELCGGHGQPGWCEPDAELFAGYVAPAVARLQQPSPGLPEGSEEPSFSMPRVSVGPSNRSEI</sequence>
<dbReference type="Proteomes" id="UP000198706">
    <property type="component" value="Unassembled WGS sequence"/>
</dbReference>
<accession>A0A1G9KDD3</accession>
<proteinExistence type="predicted"/>
<evidence type="ECO:0000313" key="3">
    <source>
        <dbReference type="Proteomes" id="UP000198706"/>
    </source>
</evidence>
<keyword evidence="3" id="KW-1185">Reference proteome</keyword>
<protein>
    <submittedName>
        <fullName evidence="2">Uncharacterized protein</fullName>
    </submittedName>
</protein>
<dbReference type="EMBL" id="FNFD01000022">
    <property type="protein sequence ID" value="SDL47415.1"/>
    <property type="molecule type" value="Genomic_DNA"/>
</dbReference>
<reference evidence="2 3" key="1">
    <citation type="submission" date="2016-10" db="EMBL/GenBank/DDBJ databases">
        <authorList>
            <person name="de Groot N.N."/>
        </authorList>
    </citation>
    <scope>NUCLEOTIDE SEQUENCE [LARGE SCALE GENOMIC DNA]</scope>
    <source>
        <strain evidence="2 3">JCM 21544</strain>
    </source>
</reference>
<dbReference type="STRING" id="137658.SAMN05216186_1228"/>
<feature type="region of interest" description="Disordered" evidence="1">
    <location>
        <begin position="144"/>
        <end position="174"/>
    </location>
</feature>
<dbReference type="AlphaFoldDB" id="A0A1G9KDD3"/>
<dbReference type="RefSeq" id="WP_084339036.1">
    <property type="nucleotide sequence ID" value="NZ_FNFD01000022.1"/>
</dbReference>
<dbReference type="OrthoDB" id="7069418at2"/>
<evidence type="ECO:0000256" key="1">
    <source>
        <dbReference type="SAM" id="MobiDB-lite"/>
    </source>
</evidence>
<gene>
    <name evidence="2" type="ORF">SAMN05216186_1228</name>
</gene>
<evidence type="ECO:0000313" key="2">
    <source>
        <dbReference type="EMBL" id="SDL47415.1"/>
    </source>
</evidence>